<evidence type="ECO:0000256" key="1">
    <source>
        <dbReference type="ARBA" id="ARBA00004651"/>
    </source>
</evidence>
<feature type="transmembrane region" description="Helical" evidence="7">
    <location>
        <begin position="160"/>
        <end position="181"/>
    </location>
</feature>
<accession>A0A1Y5XEI8</accession>
<gene>
    <name evidence="9" type="ORF">SAMN05661093_02523</name>
</gene>
<dbReference type="EMBL" id="FWXV01000002">
    <property type="protein sequence ID" value="SMC89215.1"/>
    <property type="molecule type" value="Genomic_DNA"/>
</dbReference>
<dbReference type="Gene3D" id="1.20.1720.10">
    <property type="entry name" value="Multidrug resistance protein D"/>
    <property type="match status" value="1"/>
</dbReference>
<feature type="transmembrane region" description="Helical" evidence="7">
    <location>
        <begin position="393"/>
        <end position="412"/>
    </location>
</feature>
<keyword evidence="3" id="KW-1003">Cell membrane</keyword>
<keyword evidence="5 7" id="KW-1133">Transmembrane helix</keyword>
<dbReference type="PROSITE" id="PS50850">
    <property type="entry name" value="MFS"/>
    <property type="match status" value="1"/>
</dbReference>
<reference evidence="9 10" key="1">
    <citation type="submission" date="2017-04" db="EMBL/GenBank/DDBJ databases">
        <authorList>
            <person name="Afonso C.L."/>
            <person name="Miller P.J."/>
            <person name="Scott M.A."/>
            <person name="Spackman E."/>
            <person name="Goraichik I."/>
            <person name="Dimitrov K.M."/>
            <person name="Suarez D.L."/>
            <person name="Swayne D.E."/>
        </authorList>
    </citation>
    <scope>NUCLEOTIDE SEQUENCE [LARGE SCALE GENOMIC DNA]</scope>
    <source>
        <strain evidence="9 10">DSM 43828</strain>
    </source>
</reference>
<evidence type="ECO:0000256" key="5">
    <source>
        <dbReference type="ARBA" id="ARBA00022989"/>
    </source>
</evidence>
<dbReference type="RefSeq" id="WP_084426263.1">
    <property type="nucleotide sequence ID" value="NZ_FWXV01000002.1"/>
</dbReference>
<evidence type="ECO:0000256" key="7">
    <source>
        <dbReference type="SAM" id="Phobius"/>
    </source>
</evidence>
<dbReference type="SUPFAM" id="SSF103473">
    <property type="entry name" value="MFS general substrate transporter"/>
    <property type="match status" value="1"/>
</dbReference>
<dbReference type="AlphaFoldDB" id="A0A1Y5XEI8"/>
<dbReference type="Proteomes" id="UP000192674">
    <property type="component" value="Unassembled WGS sequence"/>
</dbReference>
<feature type="transmembrane region" description="Helical" evidence="7">
    <location>
        <begin position="223"/>
        <end position="240"/>
    </location>
</feature>
<evidence type="ECO:0000313" key="9">
    <source>
        <dbReference type="EMBL" id="SMC89215.1"/>
    </source>
</evidence>
<evidence type="ECO:0000313" key="10">
    <source>
        <dbReference type="Proteomes" id="UP000192674"/>
    </source>
</evidence>
<evidence type="ECO:0000256" key="3">
    <source>
        <dbReference type="ARBA" id="ARBA00022475"/>
    </source>
</evidence>
<dbReference type="CDD" id="cd17321">
    <property type="entry name" value="MFS_MMR_MDR_like"/>
    <property type="match status" value="1"/>
</dbReference>
<keyword evidence="4 7" id="KW-0812">Transmembrane</keyword>
<name>A0A1Y5XEI8_KIBAR</name>
<organism evidence="9 10">
    <name type="scientific">Kibdelosporangium aridum</name>
    <dbReference type="NCBI Taxonomy" id="2030"/>
    <lineage>
        <taxon>Bacteria</taxon>
        <taxon>Bacillati</taxon>
        <taxon>Actinomycetota</taxon>
        <taxon>Actinomycetes</taxon>
        <taxon>Pseudonocardiales</taxon>
        <taxon>Pseudonocardiaceae</taxon>
        <taxon>Kibdelosporangium</taxon>
    </lineage>
</organism>
<feature type="transmembrane region" description="Helical" evidence="7">
    <location>
        <begin position="418"/>
        <end position="438"/>
    </location>
</feature>
<feature type="transmembrane region" description="Helical" evidence="7">
    <location>
        <begin position="346"/>
        <end position="372"/>
    </location>
</feature>
<dbReference type="PANTHER" id="PTHR42718">
    <property type="entry name" value="MAJOR FACILITATOR SUPERFAMILY MULTIDRUG TRANSPORTER MFSC"/>
    <property type="match status" value="1"/>
</dbReference>
<protein>
    <submittedName>
        <fullName evidence="9">Drug resistance transporter, EmrB/QacA subfamily</fullName>
    </submittedName>
</protein>
<proteinExistence type="predicted"/>
<feature type="transmembrane region" description="Helical" evidence="7">
    <location>
        <begin position="290"/>
        <end position="313"/>
    </location>
</feature>
<dbReference type="PRINTS" id="PR01036">
    <property type="entry name" value="TCRTETB"/>
</dbReference>
<feature type="transmembrane region" description="Helical" evidence="7">
    <location>
        <begin position="105"/>
        <end position="122"/>
    </location>
</feature>
<evidence type="ECO:0000256" key="4">
    <source>
        <dbReference type="ARBA" id="ARBA00022692"/>
    </source>
</evidence>
<dbReference type="PANTHER" id="PTHR42718:SF49">
    <property type="entry name" value="EXPORT PROTEIN"/>
    <property type="match status" value="1"/>
</dbReference>
<feature type="transmembrane region" description="Helical" evidence="7">
    <location>
        <begin position="193"/>
        <end position="211"/>
    </location>
</feature>
<feature type="transmembrane region" description="Helical" evidence="7">
    <location>
        <begin position="129"/>
        <end position="148"/>
    </location>
</feature>
<feature type="domain" description="Major facilitator superfamily (MFS) profile" evidence="8">
    <location>
        <begin position="6"/>
        <end position="442"/>
    </location>
</feature>
<feature type="transmembrane region" description="Helical" evidence="7">
    <location>
        <begin position="261"/>
        <end position="284"/>
    </location>
</feature>
<dbReference type="Gene3D" id="1.20.1250.20">
    <property type="entry name" value="MFS general substrate transporter like domains"/>
    <property type="match status" value="1"/>
</dbReference>
<feature type="transmembrane region" description="Helical" evidence="7">
    <location>
        <begin position="41"/>
        <end position="61"/>
    </location>
</feature>
<dbReference type="OrthoDB" id="9781469at2"/>
<feature type="transmembrane region" description="Helical" evidence="7">
    <location>
        <begin position="73"/>
        <end position="93"/>
    </location>
</feature>
<dbReference type="InterPro" id="IPR004638">
    <property type="entry name" value="EmrB-like"/>
</dbReference>
<dbReference type="GO" id="GO:0022857">
    <property type="term" value="F:transmembrane transporter activity"/>
    <property type="evidence" value="ECO:0007669"/>
    <property type="project" value="InterPro"/>
</dbReference>
<dbReference type="NCBIfam" id="TIGR00711">
    <property type="entry name" value="efflux_EmrB"/>
    <property type="match status" value="1"/>
</dbReference>
<feature type="transmembrane region" description="Helical" evidence="7">
    <location>
        <begin position="320"/>
        <end position="340"/>
    </location>
</feature>
<dbReference type="InterPro" id="IPR020846">
    <property type="entry name" value="MFS_dom"/>
</dbReference>
<keyword evidence="6 7" id="KW-0472">Membrane</keyword>
<sequence>MGKWSPLVAVCLGGFILLVDVTIVTIALPDMARTLSASLNGLQWVIDAYALALAALVLASGSLADQIGRKRTYLGSLVIFGVASLACGLAPSIEVLVLARAVQGIGGAAMLATTLAIVNVTYHGRDRGVALGIWGVVAGAAAAVGPVAGGLLTEFLGWRWIFLINIPIAIVAIWLTMKVVTESNNPHAKGVDVPGVVTFTAGTGAVTFGLMEAGQHEWGSGRVLGWIAAGVAVLIVFVVLQARSDKAMLDLKLFRQLSFSVILLAAMAFSFAAFAYTPFMSVWLQQRLELQPLSAGLVMLPMSAAALVIAGIFGRHMHLVPFRYTLSIGLGVIGMGALLLTTGDSWIVTLPGLAVAGVGVAVTGQALPGAIMATVPHHRAGMASGALNTFRQLGMAVGVAVLGTVVAHAPTFEGGLETAYVVSGVVGIVVGVVALAFVTSRNAVHNPQVEQVLRTEA</sequence>
<feature type="transmembrane region" description="Helical" evidence="7">
    <location>
        <begin position="7"/>
        <end position="29"/>
    </location>
</feature>
<comment type="subcellular location">
    <subcellularLocation>
        <location evidence="1">Cell membrane</location>
        <topology evidence="1">Multi-pass membrane protein</topology>
    </subcellularLocation>
</comment>
<evidence type="ECO:0000256" key="6">
    <source>
        <dbReference type="ARBA" id="ARBA00023136"/>
    </source>
</evidence>
<dbReference type="GO" id="GO:0005886">
    <property type="term" value="C:plasma membrane"/>
    <property type="evidence" value="ECO:0007669"/>
    <property type="project" value="UniProtKB-SubCell"/>
</dbReference>
<evidence type="ECO:0000256" key="2">
    <source>
        <dbReference type="ARBA" id="ARBA00022448"/>
    </source>
</evidence>
<evidence type="ECO:0000259" key="8">
    <source>
        <dbReference type="PROSITE" id="PS50850"/>
    </source>
</evidence>
<keyword evidence="2" id="KW-0813">Transport</keyword>
<keyword evidence="10" id="KW-1185">Reference proteome</keyword>
<dbReference type="InterPro" id="IPR036259">
    <property type="entry name" value="MFS_trans_sf"/>
</dbReference>
<dbReference type="Pfam" id="PF07690">
    <property type="entry name" value="MFS_1"/>
    <property type="match status" value="1"/>
</dbReference>
<dbReference type="InterPro" id="IPR011701">
    <property type="entry name" value="MFS"/>
</dbReference>